<comment type="caution">
    <text evidence="3">The sequence shown here is derived from an EMBL/GenBank/DDBJ whole genome shotgun (WGS) entry which is preliminary data.</text>
</comment>
<dbReference type="InterPro" id="IPR011055">
    <property type="entry name" value="Dup_hybrid_motif"/>
</dbReference>
<feature type="domain" description="M23ase beta-sheet core" evidence="2">
    <location>
        <begin position="180"/>
        <end position="274"/>
    </location>
</feature>
<accession>A0A833KZQ5</accession>
<dbReference type="InterPro" id="IPR016047">
    <property type="entry name" value="M23ase_b-sheet_dom"/>
</dbReference>
<protein>
    <submittedName>
        <fullName evidence="3">Peptidase M23/M37 family</fullName>
    </submittedName>
</protein>
<dbReference type="Proteomes" id="UP000488506">
    <property type="component" value="Unassembled WGS sequence"/>
</dbReference>
<dbReference type="EMBL" id="WPAF01000038">
    <property type="protein sequence ID" value="KAF0132952.1"/>
    <property type="molecule type" value="Genomic_DNA"/>
</dbReference>
<reference evidence="3 4" key="1">
    <citation type="submission" date="2019-12" db="EMBL/GenBank/DDBJ databases">
        <authorList>
            <person name="Wolfe R."/>
            <person name="Danczak R."/>
            <person name="Wilkins M."/>
        </authorList>
    </citation>
    <scope>NUCLEOTIDE SEQUENCE [LARGE SCALE GENOMIC DNA]</scope>
    <source>
        <strain evidence="3">X2_MaxBin.013</strain>
    </source>
</reference>
<feature type="chain" id="PRO_5032899022" evidence="1">
    <location>
        <begin position="20"/>
        <end position="283"/>
    </location>
</feature>
<dbReference type="PANTHER" id="PTHR21666">
    <property type="entry name" value="PEPTIDASE-RELATED"/>
    <property type="match status" value="1"/>
</dbReference>
<dbReference type="Pfam" id="PF01551">
    <property type="entry name" value="Peptidase_M23"/>
    <property type="match status" value="1"/>
</dbReference>
<dbReference type="PANTHER" id="PTHR21666:SF290">
    <property type="entry name" value="PEPTIDASE M23 DOMAIN PROTEIN"/>
    <property type="match status" value="1"/>
</dbReference>
<dbReference type="AlphaFoldDB" id="A0A833KZQ5"/>
<dbReference type="SUPFAM" id="SSF51261">
    <property type="entry name" value="Duplicated hybrid motif"/>
    <property type="match status" value="1"/>
</dbReference>
<name>A0A833KZQ5_UNCSA</name>
<keyword evidence="1" id="KW-0732">Signal</keyword>
<feature type="signal peptide" evidence="1">
    <location>
        <begin position="1"/>
        <end position="19"/>
    </location>
</feature>
<organism evidence="3 4">
    <name type="scientific">Candidatus Saganbacteria bacterium</name>
    <dbReference type="NCBI Taxonomy" id="2575572"/>
    <lineage>
        <taxon>Bacteria</taxon>
        <taxon>Bacillati</taxon>
        <taxon>Saganbacteria</taxon>
    </lineage>
</organism>
<proteinExistence type="predicted"/>
<dbReference type="Gene3D" id="2.70.70.10">
    <property type="entry name" value="Glucose Permease (Domain IIA)"/>
    <property type="match status" value="1"/>
</dbReference>
<dbReference type="InterPro" id="IPR050570">
    <property type="entry name" value="Cell_wall_metabolism_enzyme"/>
</dbReference>
<dbReference type="CDD" id="cd12797">
    <property type="entry name" value="M23_peptidase"/>
    <property type="match status" value="1"/>
</dbReference>
<gene>
    <name evidence="3" type="ORF">FD145_1487</name>
</gene>
<evidence type="ECO:0000313" key="3">
    <source>
        <dbReference type="EMBL" id="KAF0132952.1"/>
    </source>
</evidence>
<evidence type="ECO:0000256" key="1">
    <source>
        <dbReference type="SAM" id="SignalP"/>
    </source>
</evidence>
<dbReference type="GO" id="GO:0004222">
    <property type="term" value="F:metalloendopeptidase activity"/>
    <property type="evidence" value="ECO:0007669"/>
    <property type="project" value="TreeGrafter"/>
</dbReference>
<evidence type="ECO:0000259" key="2">
    <source>
        <dbReference type="Pfam" id="PF01551"/>
    </source>
</evidence>
<sequence>MKRISAFIYLLLIFSIAHSETRIVAHSQVFQGRSFIVFLRTAESDSKVKEVFVSFNGKKIPFFSYEGGLRAIIGTMPEEKPGDYPLEIELIKDNGEKEVFEQSIDVAYRNYPKVSFWLKPAKKKLLTADVIAEEWAKIEEKILKLSEDKLWDGFFIKPVPGITTMPFGMREFINNKVAGRHRGWDFRAKVGTPVKSAQNGVVRVAEFFKSFGGTVVVDHGQGINTLYFHLSKINAEPGQKLSKGEIIGLSGNTGISSGPHLHWGMSVHNIRVDPMQWVNTIMP</sequence>
<evidence type="ECO:0000313" key="4">
    <source>
        <dbReference type="Proteomes" id="UP000488506"/>
    </source>
</evidence>